<name>A0A8H4JNT0_9HYPO</name>
<proteinExistence type="predicted"/>
<keyword evidence="2" id="KW-1185">Reference proteome</keyword>
<evidence type="ECO:0000313" key="2">
    <source>
        <dbReference type="Proteomes" id="UP000605986"/>
    </source>
</evidence>
<dbReference type="EMBL" id="JAADJG010000838">
    <property type="protein sequence ID" value="KAF4435635.1"/>
    <property type="molecule type" value="Genomic_DNA"/>
</dbReference>
<evidence type="ECO:0000313" key="1">
    <source>
        <dbReference type="EMBL" id="KAF4435635.1"/>
    </source>
</evidence>
<organism evidence="1 2">
    <name type="scientific">Fusarium austroafricanum</name>
    <dbReference type="NCBI Taxonomy" id="2364996"/>
    <lineage>
        <taxon>Eukaryota</taxon>
        <taxon>Fungi</taxon>
        <taxon>Dikarya</taxon>
        <taxon>Ascomycota</taxon>
        <taxon>Pezizomycotina</taxon>
        <taxon>Sordariomycetes</taxon>
        <taxon>Hypocreomycetidae</taxon>
        <taxon>Hypocreales</taxon>
        <taxon>Nectriaceae</taxon>
        <taxon>Fusarium</taxon>
        <taxon>Fusarium concolor species complex</taxon>
    </lineage>
</organism>
<dbReference type="OrthoDB" id="2832510at2759"/>
<reference evidence="1" key="1">
    <citation type="submission" date="2020-01" db="EMBL/GenBank/DDBJ databases">
        <title>Identification and distribution of gene clusters putatively required for synthesis of sphingolipid metabolism inhibitors in phylogenetically diverse species of the filamentous fungus Fusarium.</title>
        <authorList>
            <person name="Kim H.-S."/>
            <person name="Busman M."/>
            <person name="Brown D.W."/>
            <person name="Divon H."/>
            <person name="Uhlig S."/>
            <person name="Proctor R.H."/>
        </authorList>
    </citation>
    <scope>NUCLEOTIDE SEQUENCE</scope>
    <source>
        <strain evidence="1">NRRL 53441</strain>
    </source>
</reference>
<sequence>MTIRWQSGKLSNGSFLNITFVTIISNHRAKSDFQMLCLDILVPRCVQQLISEPPVCLSNEQDIKTVSLIRDFGDGFGRRRDEIDQACRLASGPSDVVIFLERPHESQTYHGTFGEFVKRCKTLKSVDELIRFSSKGARNIHIVTVLDAFSFKPKNREDSRRIPSERCHQLIEQCLELKSPKLFSVVGINLENIHLSLNSSRMGSAPSNFAIKWM</sequence>
<dbReference type="Proteomes" id="UP000605986">
    <property type="component" value="Unassembled WGS sequence"/>
</dbReference>
<gene>
    <name evidence="1" type="ORF">F53441_13464</name>
</gene>
<comment type="caution">
    <text evidence="1">The sequence shown here is derived from an EMBL/GenBank/DDBJ whole genome shotgun (WGS) entry which is preliminary data.</text>
</comment>
<dbReference type="AlphaFoldDB" id="A0A8H4JNT0"/>
<accession>A0A8H4JNT0</accession>
<protein>
    <submittedName>
        <fullName evidence="1">Uncharacterized protein</fullName>
    </submittedName>
</protein>